<proteinExistence type="predicted"/>
<keyword evidence="2" id="KW-1185">Reference proteome</keyword>
<reference evidence="1 2" key="1">
    <citation type="journal article" date="2022" name="New Phytol.">
        <title>Ecological generalism drives hyperdiversity of secondary metabolite gene clusters in xylarialean endophytes.</title>
        <authorList>
            <person name="Franco M.E.E."/>
            <person name="Wisecaver J.H."/>
            <person name="Arnold A.E."/>
            <person name="Ju Y.M."/>
            <person name="Slot J.C."/>
            <person name="Ahrendt S."/>
            <person name="Moore L.P."/>
            <person name="Eastman K.E."/>
            <person name="Scott K."/>
            <person name="Konkel Z."/>
            <person name="Mondo S.J."/>
            <person name="Kuo A."/>
            <person name="Hayes R.D."/>
            <person name="Haridas S."/>
            <person name="Andreopoulos B."/>
            <person name="Riley R."/>
            <person name="LaButti K."/>
            <person name="Pangilinan J."/>
            <person name="Lipzen A."/>
            <person name="Amirebrahimi M."/>
            <person name="Yan J."/>
            <person name="Adam C."/>
            <person name="Keymanesh K."/>
            <person name="Ng V."/>
            <person name="Louie K."/>
            <person name="Northen T."/>
            <person name="Drula E."/>
            <person name="Henrissat B."/>
            <person name="Hsieh H.M."/>
            <person name="Youens-Clark K."/>
            <person name="Lutzoni F."/>
            <person name="Miadlikowska J."/>
            <person name="Eastwood D.C."/>
            <person name="Hamelin R.C."/>
            <person name="Grigoriev I.V."/>
            <person name="U'Ren J.M."/>
        </authorList>
    </citation>
    <scope>NUCLEOTIDE SEQUENCE [LARGE SCALE GENOMIC DNA]</scope>
    <source>
        <strain evidence="1 2">CBS 119005</strain>
    </source>
</reference>
<dbReference type="EMBL" id="MU393436">
    <property type="protein sequence ID" value="KAI4868648.1"/>
    <property type="molecule type" value="Genomic_DNA"/>
</dbReference>
<protein>
    <submittedName>
        <fullName evidence="1">Uncharacterized protein</fullName>
    </submittedName>
</protein>
<accession>A0ACB9ZCA6</accession>
<sequence length="217" mass="24546">MAWPDTNENVPPDEDARNLSHNDIHYENVLLGESPSGNEHGITPILKLIDFGMARYEKDGEKRNVQDIGEVMVYLIDLSTELLDPNADEDDLPKIEWEGETIQTDATLIVPFKKGVDLELQTVVCACLSTDDDIYPSLQYLLNAALKAIANPSASYRNKPEEHNVEGNCEYRADSLTKTLFMLYDKKSVFQFSNCGQKQTMLIIRVTFQAWIPALFE</sequence>
<gene>
    <name evidence="1" type="ORF">F4820DRAFT_444825</name>
</gene>
<evidence type="ECO:0000313" key="1">
    <source>
        <dbReference type="EMBL" id="KAI4868648.1"/>
    </source>
</evidence>
<name>A0ACB9ZCA6_9PEZI</name>
<organism evidence="1 2">
    <name type="scientific">Hypoxylon rubiginosum</name>
    <dbReference type="NCBI Taxonomy" id="110542"/>
    <lineage>
        <taxon>Eukaryota</taxon>
        <taxon>Fungi</taxon>
        <taxon>Dikarya</taxon>
        <taxon>Ascomycota</taxon>
        <taxon>Pezizomycotina</taxon>
        <taxon>Sordariomycetes</taxon>
        <taxon>Xylariomycetidae</taxon>
        <taxon>Xylariales</taxon>
        <taxon>Hypoxylaceae</taxon>
        <taxon>Hypoxylon</taxon>
    </lineage>
</organism>
<comment type="caution">
    <text evidence="1">The sequence shown here is derived from an EMBL/GenBank/DDBJ whole genome shotgun (WGS) entry which is preliminary data.</text>
</comment>
<evidence type="ECO:0000313" key="2">
    <source>
        <dbReference type="Proteomes" id="UP001497700"/>
    </source>
</evidence>
<dbReference type="Proteomes" id="UP001497700">
    <property type="component" value="Unassembled WGS sequence"/>
</dbReference>